<dbReference type="GO" id="GO:0016301">
    <property type="term" value="F:kinase activity"/>
    <property type="evidence" value="ECO:0007669"/>
    <property type="project" value="UniProtKB-KW"/>
</dbReference>
<dbReference type="PANTHER" id="PTHR43085">
    <property type="entry name" value="HEXOKINASE FAMILY MEMBER"/>
    <property type="match status" value="1"/>
</dbReference>
<dbReference type="RefSeq" id="WP_256622341.1">
    <property type="nucleotide sequence ID" value="NZ_JTEO01000004.1"/>
</dbReference>
<evidence type="ECO:0000256" key="3">
    <source>
        <dbReference type="ARBA" id="ARBA00022777"/>
    </source>
</evidence>
<dbReference type="PANTHER" id="PTHR43085:SF57">
    <property type="entry name" value="CARBOHYDRATE KINASE PFKB DOMAIN-CONTAINING PROTEIN"/>
    <property type="match status" value="1"/>
</dbReference>
<protein>
    <recommendedName>
        <fullName evidence="4">Carbohydrate kinase PfkB domain-containing protein</fullName>
    </recommendedName>
</protein>
<proteinExistence type="inferred from homology"/>
<evidence type="ECO:0000313" key="5">
    <source>
        <dbReference type="EMBL" id="MCQ6962552.1"/>
    </source>
</evidence>
<dbReference type="PROSITE" id="PS00584">
    <property type="entry name" value="PFKB_KINASES_2"/>
    <property type="match status" value="1"/>
</dbReference>
<organism evidence="5 6">
    <name type="scientific">Methanolobus chelungpuianus</name>
    <dbReference type="NCBI Taxonomy" id="502115"/>
    <lineage>
        <taxon>Archaea</taxon>
        <taxon>Methanobacteriati</taxon>
        <taxon>Methanobacteriota</taxon>
        <taxon>Stenosarchaea group</taxon>
        <taxon>Methanomicrobia</taxon>
        <taxon>Methanosarcinales</taxon>
        <taxon>Methanosarcinaceae</taxon>
        <taxon>Methanolobus</taxon>
    </lineage>
</organism>
<evidence type="ECO:0000256" key="2">
    <source>
        <dbReference type="ARBA" id="ARBA00022679"/>
    </source>
</evidence>
<feature type="domain" description="Carbohydrate kinase PfkB" evidence="4">
    <location>
        <begin position="23"/>
        <end position="256"/>
    </location>
</feature>
<evidence type="ECO:0000259" key="4">
    <source>
        <dbReference type="Pfam" id="PF00294"/>
    </source>
</evidence>
<keyword evidence="6" id="KW-1185">Reference proteome</keyword>
<keyword evidence="3" id="KW-0418">Kinase</keyword>
<dbReference type="Pfam" id="PF00294">
    <property type="entry name" value="PfkB"/>
    <property type="match status" value="1"/>
</dbReference>
<evidence type="ECO:0000256" key="1">
    <source>
        <dbReference type="ARBA" id="ARBA00010688"/>
    </source>
</evidence>
<dbReference type="InterPro" id="IPR029056">
    <property type="entry name" value="Ribokinase-like"/>
</dbReference>
<dbReference type="Gene3D" id="3.40.1190.20">
    <property type="match status" value="1"/>
</dbReference>
<sequence>MFAISETFYDILFRQGKPVAACPGGAMLNSAVSLGRAGIPVELVSEFGRDALGDTICGFLKENKVSGQYVTRYDNRKSPLALALLDSANNARYSFYEDFPSERELKSNMDLKGDDILMFGSILACLEPLSEGLNRILGKAARTGATVLYDPNIRKDFTPDIDSIGHLIDSNIRKADIIRASDEDMMSLGGCRNADEAYDYVLGAGGDCLVYTTSGRGVYLRTPSLSEYYSTPDIETVSTVGAGDSFNAGIVYTLCREGIGRKQPGNIPADAWDHIIGNGIGFATEVCMSTENYISREYALRLVS</sequence>
<gene>
    <name evidence="5" type="ORF">PV02_05235</name>
</gene>
<dbReference type="SUPFAM" id="SSF53613">
    <property type="entry name" value="Ribokinase-like"/>
    <property type="match status" value="1"/>
</dbReference>
<dbReference type="EMBL" id="JTEO01000004">
    <property type="protein sequence ID" value="MCQ6962552.1"/>
    <property type="molecule type" value="Genomic_DNA"/>
</dbReference>
<accession>A0AAE3H9H9</accession>
<evidence type="ECO:0000313" key="6">
    <source>
        <dbReference type="Proteomes" id="UP001206983"/>
    </source>
</evidence>
<dbReference type="InterPro" id="IPR050306">
    <property type="entry name" value="PfkB_Carbo_kinase"/>
</dbReference>
<dbReference type="Proteomes" id="UP001206983">
    <property type="component" value="Unassembled WGS sequence"/>
</dbReference>
<dbReference type="InterPro" id="IPR002173">
    <property type="entry name" value="Carboh/pur_kinase_PfkB_CS"/>
</dbReference>
<name>A0AAE3H9H9_9EURY</name>
<dbReference type="AlphaFoldDB" id="A0AAE3H9H9"/>
<comment type="similarity">
    <text evidence="1">Belongs to the carbohydrate kinase PfkB family.</text>
</comment>
<keyword evidence="2" id="KW-0808">Transferase</keyword>
<reference evidence="5 6" key="1">
    <citation type="journal article" date="2011" name="Appl. Environ. Microbiol.">
        <title>Methanogenic archaea isolated from Taiwan's Chelungpu fault.</title>
        <authorList>
            <person name="Wu S.Y."/>
            <person name="Lai M.C."/>
        </authorList>
    </citation>
    <scope>NUCLEOTIDE SEQUENCE [LARGE SCALE GENOMIC DNA]</scope>
    <source>
        <strain evidence="5 6">St545Mb</strain>
    </source>
</reference>
<comment type="caution">
    <text evidence="5">The sequence shown here is derived from an EMBL/GenBank/DDBJ whole genome shotgun (WGS) entry which is preliminary data.</text>
</comment>
<dbReference type="InterPro" id="IPR011611">
    <property type="entry name" value="PfkB_dom"/>
</dbReference>